<dbReference type="PANTHER" id="PTHR46338">
    <property type="entry name" value="TRANSCRIPTION INITIATION FACTOR TFIID SUBUNIT 8"/>
    <property type="match status" value="1"/>
</dbReference>
<sequence length="585" mass="63794">MARDVVGLRKGEARIRPAADAAMSHMHLNAFAILAACGFQGSSAHACHVVAEIMQRYMALLARTATTLANEAGRATVNLWDISMAMEEVMGAGSMDELLEWAHDEGIWKRSTNDIWPASVQALQTHLGQFNTAVPSKTMAEPIPMSYRPADVGVEAELEVRQAVDECLEEDLVWQEAAYLATPSSPSTSSPPTPTDAPTYIPSFLPPLPRLDRGPTPPPKAESPPPPTSASTSTKDVPIRPTPRAISVQGVPPAEEVCEDGVRRVWRRPADVYAGVLAESQEARSDFPSLEKCMQWAKSTPLSSNRSTTSSLDAFMHAMDAMADDPVTRSPVYLTSLARSHHANPTSTSSMNAAYKRRRLAHSIADPLRYVPNDSIHGCVDVHPTAPATAPGPSLLITIPPAKDGVDEETHAATAAPIFTPVHPQGRDISLVPPAGGQFPILGYRHASHLYHGARMLMYPDMQRVFSRLEDPPAVLDDHHTEQVYHGTAASRTMLTGTMMSVRHRDTPSVMVSRYRGANSILHASLERLRFHLAAQMEAARRAAQAEGHVDEVEEPIRGERIKMPVKGTLVHSWDWRKADPWASS</sequence>
<dbReference type="InterPro" id="IPR006565">
    <property type="entry name" value="BTP"/>
</dbReference>
<comment type="subcellular location">
    <subcellularLocation>
        <location evidence="1">Nucleus</location>
    </subcellularLocation>
</comment>
<dbReference type="VEuPathDB" id="FungiDB:Malapachy_2933"/>
<feature type="region of interest" description="Disordered" evidence="5">
    <location>
        <begin position="182"/>
        <end position="246"/>
    </location>
</feature>
<reference evidence="7 8" key="1">
    <citation type="submission" date="2015-07" db="EMBL/GenBank/DDBJ databases">
        <title>Draft Genome Sequence of Malassezia furfur CBS1878 and Malassezia pachydermatis CBS1879.</title>
        <authorList>
            <person name="Triana S."/>
            <person name="Ohm R."/>
            <person name="Gonzalez A."/>
            <person name="DeCock H."/>
            <person name="Restrepo S."/>
            <person name="Celis A."/>
        </authorList>
    </citation>
    <scope>NUCLEOTIDE SEQUENCE [LARGE SCALE GENOMIC DNA]</scope>
    <source>
        <strain evidence="7 8">CBS 1879</strain>
    </source>
</reference>
<dbReference type="GO" id="GO:0005669">
    <property type="term" value="C:transcription factor TFIID complex"/>
    <property type="evidence" value="ECO:0007669"/>
    <property type="project" value="InterPro"/>
</dbReference>
<evidence type="ECO:0000313" key="7">
    <source>
        <dbReference type="EMBL" id="KOS16174.1"/>
    </source>
</evidence>
<evidence type="ECO:0000256" key="4">
    <source>
        <dbReference type="ARBA" id="ARBA00023242"/>
    </source>
</evidence>
<evidence type="ECO:0000256" key="2">
    <source>
        <dbReference type="ARBA" id="ARBA00023015"/>
    </source>
</evidence>
<protein>
    <recommendedName>
        <fullName evidence="6">Bromodomain associated domain-containing protein</fullName>
    </recommendedName>
</protein>
<dbReference type="InterPro" id="IPR009072">
    <property type="entry name" value="Histone-fold"/>
</dbReference>
<dbReference type="GO" id="GO:0046982">
    <property type="term" value="F:protein heterodimerization activity"/>
    <property type="evidence" value="ECO:0007669"/>
    <property type="project" value="InterPro"/>
</dbReference>
<organism evidence="7 8">
    <name type="scientific">Malassezia pachydermatis</name>
    <dbReference type="NCBI Taxonomy" id="77020"/>
    <lineage>
        <taxon>Eukaryota</taxon>
        <taxon>Fungi</taxon>
        <taxon>Dikarya</taxon>
        <taxon>Basidiomycota</taxon>
        <taxon>Ustilaginomycotina</taxon>
        <taxon>Malasseziomycetes</taxon>
        <taxon>Malasseziales</taxon>
        <taxon>Malasseziaceae</taxon>
        <taxon>Malassezia</taxon>
    </lineage>
</organism>
<accession>A0A0M8MXA2</accession>
<dbReference type="Gene3D" id="1.10.20.10">
    <property type="entry name" value="Histone, subunit A"/>
    <property type="match status" value="1"/>
</dbReference>
<dbReference type="STRING" id="77020.A0A0M8MXA2"/>
<name>A0A0M8MXA2_9BASI</name>
<keyword evidence="8" id="KW-1185">Reference proteome</keyword>
<dbReference type="AlphaFoldDB" id="A0A0M8MXA2"/>
<gene>
    <name evidence="7" type="ORF">Malapachy_2933</name>
</gene>
<dbReference type="CDD" id="cd00076">
    <property type="entry name" value="HFD_SF"/>
    <property type="match status" value="1"/>
</dbReference>
<proteinExistence type="predicted"/>
<keyword evidence="2" id="KW-0805">Transcription regulation</keyword>
<dbReference type="SMART" id="SM00576">
    <property type="entry name" value="BTP"/>
    <property type="match status" value="1"/>
</dbReference>
<dbReference type="RefSeq" id="XP_017993806.1">
    <property type="nucleotide sequence ID" value="XM_018137417.1"/>
</dbReference>
<comment type="caution">
    <text evidence="7">The sequence shown here is derived from an EMBL/GenBank/DDBJ whole genome shotgun (WGS) entry which is preliminary data.</text>
</comment>
<feature type="domain" description="Bromodomain associated" evidence="6">
    <location>
        <begin position="19"/>
        <end position="97"/>
    </location>
</feature>
<dbReference type="OrthoDB" id="3363896at2759"/>
<dbReference type="Proteomes" id="UP000037751">
    <property type="component" value="Unassembled WGS sequence"/>
</dbReference>
<dbReference type="GeneID" id="28729293"/>
<dbReference type="EMBL" id="LGAV01000001">
    <property type="protein sequence ID" value="KOS16174.1"/>
    <property type="molecule type" value="Genomic_DNA"/>
</dbReference>
<dbReference type="SUPFAM" id="SSF47113">
    <property type="entry name" value="Histone-fold"/>
    <property type="match status" value="1"/>
</dbReference>
<keyword evidence="4" id="KW-0539">Nucleus</keyword>
<evidence type="ECO:0000259" key="6">
    <source>
        <dbReference type="SMART" id="SM00576"/>
    </source>
</evidence>
<evidence type="ECO:0000256" key="5">
    <source>
        <dbReference type="SAM" id="MobiDB-lite"/>
    </source>
</evidence>
<keyword evidence="3" id="KW-0804">Transcription</keyword>
<feature type="compositionally biased region" description="Pro residues" evidence="5">
    <location>
        <begin position="204"/>
        <end position="228"/>
    </location>
</feature>
<evidence type="ECO:0000256" key="3">
    <source>
        <dbReference type="ARBA" id="ARBA00023163"/>
    </source>
</evidence>
<dbReference type="InterPro" id="IPR037818">
    <property type="entry name" value="TAF8"/>
</dbReference>
<evidence type="ECO:0000313" key="8">
    <source>
        <dbReference type="Proteomes" id="UP000037751"/>
    </source>
</evidence>
<evidence type="ECO:0000256" key="1">
    <source>
        <dbReference type="ARBA" id="ARBA00004123"/>
    </source>
</evidence>
<dbReference type="Pfam" id="PF07524">
    <property type="entry name" value="Bromo_TP"/>
    <property type="match status" value="1"/>
</dbReference>
<dbReference type="PANTHER" id="PTHR46338:SF1">
    <property type="entry name" value="TRANSCRIPTION INITIATION FACTOR TFIID SUBUNIT 8"/>
    <property type="match status" value="1"/>
</dbReference>